<dbReference type="AlphaFoldDB" id="A0A9W8JKP9"/>
<feature type="non-terminal residue" evidence="3">
    <location>
        <position position="1"/>
    </location>
</feature>
<proteinExistence type="predicted"/>
<accession>A0A9W8JKP9</accession>
<feature type="chain" id="PRO_5040828494" evidence="2">
    <location>
        <begin position="19"/>
        <end position="91"/>
    </location>
</feature>
<organism evidence="3 4">
    <name type="scientific">Candolleomyces eurysporus</name>
    <dbReference type="NCBI Taxonomy" id="2828524"/>
    <lineage>
        <taxon>Eukaryota</taxon>
        <taxon>Fungi</taxon>
        <taxon>Dikarya</taxon>
        <taxon>Basidiomycota</taxon>
        <taxon>Agaricomycotina</taxon>
        <taxon>Agaricomycetes</taxon>
        <taxon>Agaricomycetidae</taxon>
        <taxon>Agaricales</taxon>
        <taxon>Agaricineae</taxon>
        <taxon>Psathyrellaceae</taxon>
        <taxon>Candolleomyces</taxon>
    </lineage>
</organism>
<comment type="caution">
    <text evidence="3">The sequence shown here is derived from an EMBL/GenBank/DDBJ whole genome shotgun (WGS) entry which is preliminary data.</text>
</comment>
<evidence type="ECO:0000313" key="4">
    <source>
        <dbReference type="Proteomes" id="UP001140091"/>
    </source>
</evidence>
<feature type="region of interest" description="Disordered" evidence="1">
    <location>
        <begin position="56"/>
        <end position="91"/>
    </location>
</feature>
<reference evidence="3" key="1">
    <citation type="submission" date="2022-06" db="EMBL/GenBank/DDBJ databases">
        <title>Genome Sequence of Candolleomyces eurysporus.</title>
        <authorList>
            <person name="Buettner E."/>
        </authorList>
    </citation>
    <scope>NUCLEOTIDE SEQUENCE</scope>
    <source>
        <strain evidence="3">VTCC 930004</strain>
    </source>
</reference>
<dbReference type="Proteomes" id="UP001140091">
    <property type="component" value="Unassembled WGS sequence"/>
</dbReference>
<evidence type="ECO:0000256" key="2">
    <source>
        <dbReference type="SAM" id="SignalP"/>
    </source>
</evidence>
<dbReference type="OrthoDB" id="3233375at2759"/>
<evidence type="ECO:0000313" key="3">
    <source>
        <dbReference type="EMBL" id="KAJ2936511.1"/>
    </source>
</evidence>
<name>A0A9W8JKP9_9AGAR</name>
<protein>
    <submittedName>
        <fullName evidence="3">Uncharacterized protein</fullName>
    </submittedName>
</protein>
<dbReference type="EMBL" id="JANBPK010000049">
    <property type="protein sequence ID" value="KAJ2936511.1"/>
    <property type="molecule type" value="Genomic_DNA"/>
</dbReference>
<sequence length="91" mass="9369">MKFSAFAALAVGATLTSASPLRVIVVSNVNAVAEPNPFANVRFGHAVSNANVAQMMEGPPPGRAPDGRLPFPPPAAPPDAAQEAALRWSVH</sequence>
<feature type="signal peptide" evidence="2">
    <location>
        <begin position="1"/>
        <end position="18"/>
    </location>
</feature>
<keyword evidence="2" id="KW-0732">Signal</keyword>
<keyword evidence="4" id="KW-1185">Reference proteome</keyword>
<gene>
    <name evidence="3" type="ORF">H1R20_g583</name>
</gene>
<evidence type="ECO:0000256" key="1">
    <source>
        <dbReference type="SAM" id="MobiDB-lite"/>
    </source>
</evidence>